<keyword evidence="1" id="KW-0812">Transmembrane</keyword>
<evidence type="ECO:0000259" key="2">
    <source>
        <dbReference type="Pfam" id="PF13490"/>
    </source>
</evidence>
<feature type="transmembrane region" description="Helical" evidence="1">
    <location>
        <begin position="101"/>
        <end position="123"/>
    </location>
</feature>
<name>A0A7W5ZNS4_9BACT</name>
<dbReference type="SUPFAM" id="SSF48371">
    <property type="entry name" value="ARM repeat"/>
    <property type="match status" value="1"/>
</dbReference>
<evidence type="ECO:0000256" key="1">
    <source>
        <dbReference type="SAM" id="Phobius"/>
    </source>
</evidence>
<organism evidence="3 4">
    <name type="scientific">Runella defluvii</name>
    <dbReference type="NCBI Taxonomy" id="370973"/>
    <lineage>
        <taxon>Bacteria</taxon>
        <taxon>Pseudomonadati</taxon>
        <taxon>Bacteroidota</taxon>
        <taxon>Cytophagia</taxon>
        <taxon>Cytophagales</taxon>
        <taxon>Spirosomataceae</taxon>
        <taxon>Runella</taxon>
    </lineage>
</organism>
<evidence type="ECO:0000313" key="3">
    <source>
        <dbReference type="EMBL" id="MBB3840261.1"/>
    </source>
</evidence>
<evidence type="ECO:0000313" key="4">
    <source>
        <dbReference type="Proteomes" id="UP000541352"/>
    </source>
</evidence>
<dbReference type="InterPro" id="IPR027383">
    <property type="entry name" value="Znf_put"/>
</dbReference>
<dbReference type="Gene3D" id="1.10.10.1320">
    <property type="entry name" value="Anti-sigma factor, zinc-finger domain"/>
    <property type="match status" value="1"/>
</dbReference>
<dbReference type="InterPro" id="IPR011989">
    <property type="entry name" value="ARM-like"/>
</dbReference>
<dbReference type="Pfam" id="PF13490">
    <property type="entry name" value="zf-HC2"/>
    <property type="match status" value="1"/>
</dbReference>
<keyword evidence="1" id="KW-0472">Membrane</keyword>
<keyword evidence="4" id="KW-1185">Reference proteome</keyword>
<proteinExistence type="predicted"/>
<dbReference type="Proteomes" id="UP000541352">
    <property type="component" value="Unassembled WGS sequence"/>
</dbReference>
<keyword evidence="1" id="KW-1133">Transmembrane helix</keyword>
<reference evidence="3 4" key="1">
    <citation type="submission" date="2020-08" db="EMBL/GenBank/DDBJ databases">
        <title>Genomic Encyclopedia of Type Strains, Phase IV (KMG-IV): sequencing the most valuable type-strain genomes for metagenomic binning, comparative biology and taxonomic classification.</title>
        <authorList>
            <person name="Goeker M."/>
        </authorList>
    </citation>
    <scope>NUCLEOTIDE SEQUENCE [LARGE SCALE GENOMIC DNA]</scope>
    <source>
        <strain evidence="3 4">DSM 17976</strain>
    </source>
</reference>
<dbReference type="InterPro" id="IPR016024">
    <property type="entry name" value="ARM-type_fold"/>
</dbReference>
<feature type="domain" description="Putative zinc-finger" evidence="2">
    <location>
        <begin position="3"/>
        <end position="36"/>
    </location>
</feature>
<protein>
    <recommendedName>
        <fullName evidence="2">Putative zinc-finger domain-containing protein</fullName>
    </recommendedName>
</protein>
<dbReference type="RefSeq" id="WP_183977127.1">
    <property type="nucleotide sequence ID" value="NZ_JACIBY010000010.1"/>
</dbReference>
<accession>A0A7W5ZNS4</accession>
<dbReference type="Gene3D" id="1.25.10.10">
    <property type="entry name" value="Leucine-rich Repeat Variant"/>
    <property type="match status" value="1"/>
</dbReference>
<sequence>MNCEEAKERLTGWLTNELTESEQTAIHIHLKECAECKAAFDADRQLWKLMGQVPAPKANTEHMREGFYAMLETYKQTEAPSSRSQWKAIFEKIQQFWTPRLALRVAYSVCLMSVGVLGGYFLMRPKEVAYQEKMDTLTKEVQEMRQMMMLSLIENPSASERLKAVSYTREITDVDDKVVQALFTTLNNDPNVNVRLVTLEALAELAHDPDVRQGLVLSLTKQESPLVQVALADIMVKLQEKRSIKAFKQMLRREDLNDLVKSKFQQTIKDLS</sequence>
<dbReference type="Pfam" id="PF13646">
    <property type="entry name" value="HEAT_2"/>
    <property type="match status" value="1"/>
</dbReference>
<dbReference type="InterPro" id="IPR041916">
    <property type="entry name" value="Anti_sigma_zinc_sf"/>
</dbReference>
<dbReference type="EMBL" id="JACIBY010000010">
    <property type="protein sequence ID" value="MBB3840261.1"/>
    <property type="molecule type" value="Genomic_DNA"/>
</dbReference>
<comment type="caution">
    <text evidence="3">The sequence shown here is derived from an EMBL/GenBank/DDBJ whole genome shotgun (WGS) entry which is preliminary data.</text>
</comment>
<dbReference type="AlphaFoldDB" id="A0A7W5ZNS4"/>
<gene>
    <name evidence="3" type="ORF">FHS57_004281</name>
</gene>